<evidence type="ECO:0000313" key="1">
    <source>
        <dbReference type="EMBL" id="KAJ3441742.1"/>
    </source>
</evidence>
<organism evidence="1 2">
    <name type="scientific">Anaeramoeba flamelloides</name>
    <dbReference type="NCBI Taxonomy" id="1746091"/>
    <lineage>
        <taxon>Eukaryota</taxon>
        <taxon>Metamonada</taxon>
        <taxon>Anaeramoebidae</taxon>
        <taxon>Anaeramoeba</taxon>
    </lineage>
</organism>
<protein>
    <submittedName>
        <fullName evidence="1">Uncharacterized protein</fullName>
    </submittedName>
</protein>
<gene>
    <name evidence="1" type="ORF">M0812_13756</name>
</gene>
<name>A0AAV7ZM39_9EUKA</name>
<reference evidence="1" key="1">
    <citation type="submission" date="2022-08" db="EMBL/GenBank/DDBJ databases">
        <title>Novel sulphate-reducing endosymbionts in the free-living metamonad Anaeramoeba.</title>
        <authorList>
            <person name="Jerlstrom-Hultqvist J."/>
            <person name="Cepicka I."/>
            <person name="Gallot-Lavallee L."/>
            <person name="Salas-Leiva D."/>
            <person name="Curtis B.A."/>
            <person name="Zahonova K."/>
            <person name="Pipaliya S."/>
            <person name="Dacks J."/>
            <person name="Roger A.J."/>
        </authorList>
    </citation>
    <scope>NUCLEOTIDE SEQUENCE</scope>
    <source>
        <strain evidence="1">Busselton2</strain>
    </source>
</reference>
<sequence>MAITVKQTILFTLQISIVFLSLFYALKFQYDAKVSRNYLVLSGGSTVEHNSYLTQMAVGDLYRAEGYYFDVTKQQLNVSYLNAYDSMFFYSHNYDYNKKHAMELLEGFLKQPPQPHSQGETFRDDENWKGGGLVIAAVDALVEGSQGFLGELFEDPKSTFLPCTSGKLIENKEMKLGNIFKKHPLFEGLKSFDGGKKSYHLDLKANRNAKVLAEWEDKTPFAIEGIFNGRKIIVLNIYPLSSNEDQDFWNEDSDGFLLMANALKYVSREKKNDNPKSFFEKILKDTNKILQPYYQLADILYAQLQAYFSNIHF</sequence>
<dbReference type="Proteomes" id="UP001146793">
    <property type="component" value="Unassembled WGS sequence"/>
</dbReference>
<proteinExistence type="predicted"/>
<accession>A0AAV7ZM39</accession>
<dbReference type="EMBL" id="JANTQA010000029">
    <property type="protein sequence ID" value="KAJ3441742.1"/>
    <property type="molecule type" value="Genomic_DNA"/>
</dbReference>
<comment type="caution">
    <text evidence="1">The sequence shown here is derived from an EMBL/GenBank/DDBJ whole genome shotgun (WGS) entry which is preliminary data.</text>
</comment>
<evidence type="ECO:0000313" key="2">
    <source>
        <dbReference type="Proteomes" id="UP001146793"/>
    </source>
</evidence>
<dbReference type="AlphaFoldDB" id="A0AAV7ZM39"/>